<evidence type="ECO:0000313" key="1">
    <source>
        <dbReference type="EMBL" id="MEQ2293565.1"/>
    </source>
</evidence>
<proteinExistence type="predicted"/>
<keyword evidence="2" id="KW-1185">Reference proteome</keyword>
<accession>A0ABV0YIW6</accession>
<dbReference type="Proteomes" id="UP001469553">
    <property type="component" value="Unassembled WGS sequence"/>
</dbReference>
<reference evidence="1 2" key="1">
    <citation type="submission" date="2021-06" db="EMBL/GenBank/DDBJ databases">
        <authorList>
            <person name="Palmer J.M."/>
        </authorList>
    </citation>
    <scope>NUCLEOTIDE SEQUENCE [LARGE SCALE GENOMIC DNA]</scope>
    <source>
        <strain evidence="1 2">AS_MEX2019</strain>
        <tissue evidence="1">Muscle</tissue>
    </source>
</reference>
<gene>
    <name evidence="1" type="ORF">AMECASPLE_034822</name>
</gene>
<organism evidence="1 2">
    <name type="scientific">Ameca splendens</name>
    <dbReference type="NCBI Taxonomy" id="208324"/>
    <lineage>
        <taxon>Eukaryota</taxon>
        <taxon>Metazoa</taxon>
        <taxon>Chordata</taxon>
        <taxon>Craniata</taxon>
        <taxon>Vertebrata</taxon>
        <taxon>Euteleostomi</taxon>
        <taxon>Actinopterygii</taxon>
        <taxon>Neopterygii</taxon>
        <taxon>Teleostei</taxon>
        <taxon>Neoteleostei</taxon>
        <taxon>Acanthomorphata</taxon>
        <taxon>Ovalentaria</taxon>
        <taxon>Atherinomorphae</taxon>
        <taxon>Cyprinodontiformes</taxon>
        <taxon>Goodeidae</taxon>
        <taxon>Ameca</taxon>
    </lineage>
</organism>
<comment type="caution">
    <text evidence="1">The sequence shown here is derived from an EMBL/GenBank/DDBJ whole genome shotgun (WGS) entry which is preliminary data.</text>
</comment>
<evidence type="ECO:0000313" key="2">
    <source>
        <dbReference type="Proteomes" id="UP001469553"/>
    </source>
</evidence>
<protein>
    <submittedName>
        <fullName evidence="1">Uncharacterized protein</fullName>
    </submittedName>
</protein>
<name>A0ABV0YIW6_9TELE</name>
<sequence length="112" mass="12194">METRERIVDLHGSCLSYSAISRWLKMPCLSVEVGVQSYTRINNPGMSGHLTVQEGHGVSVPTSKQKTKDLEKMTAKSCGLIKLKSKCLVTLTTVTFGGKMEKLADPGTPVQL</sequence>
<dbReference type="EMBL" id="JAHRIP010033235">
    <property type="protein sequence ID" value="MEQ2293565.1"/>
    <property type="molecule type" value="Genomic_DNA"/>
</dbReference>